<dbReference type="PANTHER" id="PTHR21085:SF0">
    <property type="entry name" value="CHORISMATE SYNTHASE"/>
    <property type="match status" value="1"/>
</dbReference>
<proteinExistence type="inferred from homology"/>
<evidence type="ECO:0000313" key="8">
    <source>
        <dbReference type="EMBL" id="KQM09264.1"/>
    </source>
</evidence>
<keyword evidence="7" id="KW-0521">NADP</keyword>
<dbReference type="Pfam" id="PF01264">
    <property type="entry name" value="Chorismate_synt"/>
    <property type="match status" value="1"/>
</dbReference>
<dbReference type="EC" id="4.2.3.5" evidence="3 7"/>
<dbReference type="PROSITE" id="PS00788">
    <property type="entry name" value="CHORISMATE_SYNTHASE_2"/>
    <property type="match status" value="1"/>
</dbReference>
<comment type="catalytic activity">
    <reaction evidence="7">
        <text>5-O-(1-carboxyvinyl)-3-phosphoshikimate = chorismate + phosphate</text>
        <dbReference type="Rhea" id="RHEA:21020"/>
        <dbReference type="ChEBI" id="CHEBI:29748"/>
        <dbReference type="ChEBI" id="CHEBI:43474"/>
        <dbReference type="ChEBI" id="CHEBI:57701"/>
        <dbReference type="EC" id="4.2.3.5"/>
    </reaction>
</comment>
<evidence type="ECO:0000256" key="1">
    <source>
        <dbReference type="ARBA" id="ARBA00005044"/>
    </source>
</evidence>
<evidence type="ECO:0000313" key="9">
    <source>
        <dbReference type="Proteomes" id="UP000054172"/>
    </source>
</evidence>
<reference evidence="8" key="1">
    <citation type="submission" date="2015-08" db="EMBL/GenBank/DDBJ databases">
        <title>Candidatus Bacteriodes Periocalifornicus.</title>
        <authorList>
            <person name="McLean J.S."/>
            <person name="Kelley S."/>
        </authorList>
    </citation>
    <scope>NUCLEOTIDE SEQUENCE [LARGE SCALE GENOMIC DNA]</scope>
    <source>
        <strain evidence="8">12B</strain>
    </source>
</reference>
<evidence type="ECO:0000256" key="6">
    <source>
        <dbReference type="ARBA" id="ARBA00023239"/>
    </source>
</evidence>
<dbReference type="CDD" id="cd07304">
    <property type="entry name" value="Chorismate_synthase"/>
    <property type="match status" value="1"/>
</dbReference>
<keyword evidence="5 7" id="KW-0057">Aromatic amino acid biosynthesis</keyword>
<keyword evidence="6 7" id="KW-0456">Lyase</keyword>
<dbReference type="Proteomes" id="UP000054172">
    <property type="component" value="Unassembled WGS sequence"/>
</dbReference>
<keyword evidence="7" id="KW-0288">FMN</keyword>
<dbReference type="GO" id="GO:0008652">
    <property type="term" value="P:amino acid biosynthetic process"/>
    <property type="evidence" value="ECO:0007669"/>
    <property type="project" value="UniProtKB-KW"/>
</dbReference>
<dbReference type="PROSITE" id="PS00787">
    <property type="entry name" value="CHORISMATE_SYNTHASE_1"/>
    <property type="match status" value="1"/>
</dbReference>
<comment type="caution">
    <text evidence="7">Lacks conserved residue(s) required for the propagation of feature annotation.</text>
</comment>
<comment type="pathway">
    <text evidence="1 7">Metabolic intermediate biosynthesis; chorismate biosynthesis; chorismate from D-erythrose 4-phosphate and phosphoenolpyruvate: step 7/7.</text>
</comment>
<dbReference type="UniPathway" id="UPA00053">
    <property type="reaction ID" value="UER00090"/>
</dbReference>
<evidence type="ECO:0000256" key="3">
    <source>
        <dbReference type="ARBA" id="ARBA00013036"/>
    </source>
</evidence>
<dbReference type="InterPro" id="IPR020541">
    <property type="entry name" value="Chorismate_synthase_CS"/>
</dbReference>
<dbReference type="GO" id="GO:0010181">
    <property type="term" value="F:FMN binding"/>
    <property type="evidence" value="ECO:0007669"/>
    <property type="project" value="TreeGrafter"/>
</dbReference>
<dbReference type="InterPro" id="IPR000453">
    <property type="entry name" value="Chorismate_synth"/>
</dbReference>
<dbReference type="InterPro" id="IPR035904">
    <property type="entry name" value="Chorismate_synth_AroC_sf"/>
</dbReference>
<comment type="subunit">
    <text evidence="7">Homotetramer.</text>
</comment>
<dbReference type="PIRSF" id="PIRSF001456">
    <property type="entry name" value="Chorismate_synth"/>
    <property type="match status" value="1"/>
</dbReference>
<feature type="binding site" evidence="7">
    <location>
        <position position="252"/>
    </location>
    <ligand>
        <name>FMN</name>
        <dbReference type="ChEBI" id="CHEBI:58210"/>
    </ligand>
</feature>
<keyword evidence="7" id="KW-0274">FAD</keyword>
<sequence length="335" mass="35538">MNSLGHSLRVSLQGESHGPALVVVVDGLPAGLPVREEVFSADLARRRPQGDCATARQEPDVLHLLTGIHQGYTTGAPVTVSIENREANSADYQDIENFPRPGHADFVAQQKYGEYCDLRGGGVFSGRTTVGIVVAGTLAGMMLRGVRVEAKVESVGGRTDWAAYLHEVTAEGDSLGGIVTCEASGVPAGWGDPYFDSVESLLAHGLFAIPGVKGVEFGDGFAAASLRGSEYNDAIIDAGGQTATNHCGGVNGGISNGNQLRFRVVARPPASIRREQQSYSRRTGQVEPIRVQGRHDSCFVTRLPVVVEAMTKLVLGDLALRRMAELGGRKLFNEG</sequence>
<evidence type="ECO:0000256" key="2">
    <source>
        <dbReference type="ARBA" id="ARBA00008014"/>
    </source>
</evidence>
<dbReference type="SUPFAM" id="SSF103263">
    <property type="entry name" value="Chorismate synthase, AroC"/>
    <property type="match status" value="1"/>
</dbReference>
<comment type="similarity">
    <text evidence="2 7">Belongs to the chorismate synthase family.</text>
</comment>
<feature type="binding site" evidence="7">
    <location>
        <position position="46"/>
    </location>
    <ligand>
        <name>NADP(+)</name>
        <dbReference type="ChEBI" id="CHEBI:58349"/>
    </ligand>
</feature>
<dbReference type="PATRIC" id="fig|1702214.3.peg.693"/>
<dbReference type="GO" id="GO:0005829">
    <property type="term" value="C:cytosol"/>
    <property type="evidence" value="ECO:0007669"/>
    <property type="project" value="TreeGrafter"/>
</dbReference>
<dbReference type="Gene3D" id="3.60.150.10">
    <property type="entry name" value="Chorismate synthase AroC"/>
    <property type="match status" value="2"/>
</dbReference>
<accession>A0A0Q4B872</accession>
<comment type="cofactor">
    <cofactor evidence="7">
        <name>FMNH2</name>
        <dbReference type="ChEBI" id="CHEBI:57618"/>
    </cofactor>
    <text evidence="7">Reduced FMN (FMNH(2)).</text>
</comment>
<keyword evidence="4 7" id="KW-0028">Amino-acid biosynthesis</keyword>
<dbReference type="AlphaFoldDB" id="A0A0Q4B872"/>
<dbReference type="EMBL" id="LIIK01000008">
    <property type="protein sequence ID" value="KQM09264.1"/>
    <property type="molecule type" value="Genomic_DNA"/>
</dbReference>
<dbReference type="GO" id="GO:0009423">
    <property type="term" value="P:chorismate biosynthetic process"/>
    <property type="evidence" value="ECO:0007669"/>
    <property type="project" value="UniProtKB-UniRule"/>
</dbReference>
<dbReference type="HAMAP" id="MF_00300">
    <property type="entry name" value="Chorismate_synth"/>
    <property type="match status" value="1"/>
</dbReference>
<dbReference type="GO" id="GO:0009073">
    <property type="term" value="P:aromatic amino acid family biosynthetic process"/>
    <property type="evidence" value="ECO:0007669"/>
    <property type="project" value="UniProtKB-KW"/>
</dbReference>
<comment type="function">
    <text evidence="7">Catalyzes the anti-1,4-elimination of the C-3 phosphate and the C-6 proR hydrogen from 5-enolpyruvylshikimate-3-phosphate (EPSP) to yield chorismate, which is the branch point compound that serves as the starting substrate for the three terminal pathways of aromatic amino acid biosynthesis. This reaction introduces a second double bond into the aromatic ring system.</text>
</comment>
<evidence type="ECO:0000256" key="5">
    <source>
        <dbReference type="ARBA" id="ARBA00023141"/>
    </source>
</evidence>
<gene>
    <name evidence="7" type="primary">aroC</name>
    <name evidence="8" type="ORF">AL399_02515</name>
</gene>
<organism evidence="8 9">
    <name type="scientific">Candidatus [Bacteroides] periocalifornicus</name>
    <dbReference type="NCBI Taxonomy" id="1702214"/>
    <lineage>
        <taxon>Bacteria</taxon>
        <taxon>Pseudomonadati</taxon>
        <taxon>Bacteroidota</taxon>
    </lineage>
</organism>
<dbReference type="PANTHER" id="PTHR21085">
    <property type="entry name" value="CHORISMATE SYNTHASE"/>
    <property type="match status" value="1"/>
</dbReference>
<dbReference type="GO" id="GO:0004107">
    <property type="term" value="F:chorismate synthase activity"/>
    <property type="evidence" value="ECO:0007669"/>
    <property type="project" value="UniProtKB-UniRule"/>
</dbReference>
<name>A0A0Q4B872_9BACT</name>
<dbReference type="STRING" id="1702214.AL399_02515"/>
<evidence type="ECO:0000256" key="4">
    <source>
        <dbReference type="ARBA" id="ARBA00022605"/>
    </source>
</evidence>
<comment type="caution">
    <text evidence="8">The sequence shown here is derived from an EMBL/GenBank/DDBJ whole genome shotgun (WGS) entry which is preliminary data.</text>
</comment>
<keyword evidence="9" id="KW-1185">Reference proteome</keyword>
<feature type="binding site" evidence="7">
    <location>
        <position position="294"/>
    </location>
    <ligand>
        <name>FMN</name>
        <dbReference type="ChEBI" id="CHEBI:58210"/>
    </ligand>
</feature>
<evidence type="ECO:0000256" key="7">
    <source>
        <dbReference type="HAMAP-Rule" id="MF_00300"/>
    </source>
</evidence>
<keyword evidence="7" id="KW-0285">Flavoprotein</keyword>
<protein>
    <recommendedName>
        <fullName evidence="3 7">Chorismate synthase</fullName>
        <shortName evidence="7">CS</shortName>
        <ecNumber evidence="3 7">4.2.3.5</ecNumber>
    </recommendedName>
    <alternativeName>
        <fullName evidence="7">5-enolpyruvylshikimate-3-phosphate phospholyase</fullName>
    </alternativeName>
</protein>